<dbReference type="EMBL" id="CP064936">
    <property type="protein sequence ID" value="QPZ99903.1"/>
    <property type="molecule type" value="Genomic_DNA"/>
</dbReference>
<reference evidence="3 4" key="1">
    <citation type="submission" date="2020-11" db="EMBL/GenBank/DDBJ databases">
        <title>Treponema Peruensis nv. sp., first commensal Treponema isolated from human feces.</title>
        <authorList>
            <person name="Belkhou C."/>
            <person name="Raes J."/>
        </authorList>
    </citation>
    <scope>NUCLEOTIDE SEQUENCE [LARGE SCALE GENOMIC DNA]</scope>
    <source>
        <strain evidence="3 4">RCC2812</strain>
    </source>
</reference>
<dbReference type="Gene3D" id="3.90.550.10">
    <property type="entry name" value="Spore Coat Polysaccharide Biosynthesis Protein SpsA, Chain A"/>
    <property type="match status" value="1"/>
</dbReference>
<evidence type="ECO:0000313" key="3">
    <source>
        <dbReference type="EMBL" id="QPZ99903.1"/>
    </source>
</evidence>
<dbReference type="SUPFAM" id="SSF159283">
    <property type="entry name" value="Guanosine diphospho-D-mannose pyrophosphorylase/mannose-6-phosphate isomerase linker domain"/>
    <property type="match status" value="1"/>
</dbReference>
<keyword evidence="3" id="KW-0808">Transferase</keyword>
<dbReference type="PANTHER" id="PTHR46390">
    <property type="entry name" value="MANNOSE-1-PHOSPHATE GUANYLYLTRANSFERASE"/>
    <property type="match status" value="1"/>
</dbReference>
<dbReference type="Proteomes" id="UP000595224">
    <property type="component" value="Chromosome"/>
</dbReference>
<sequence length="372" mass="41143">MDSTNFTDVVILAGGFGERLWPASRPDYPKQFISLEGGLSFMQTSILRAIAVKPAGKILIITRKDLLASVAEQVHSLKLTLNQKDADKISEDLYILAEPCARHTCAPLLLACKFLKLTSKTQKNNILVLASDHVISPADRFVSDCEKAAKVSLDGNFVCFAIAPTEPSTGYGYIKSGAPLENQDGVFKIDMFKEKPDLETAKSYLASGNYWWNSGMFGFTASFFEEEINRFEPKIADSFKSFDKAVLPPEKTLNSVKYVSEWKPMEEAYATVKAIAVDNAIAERTERAVAVRATFNWDDVGSWDAFERLFSENVGKTVQIASKNNFIYSDIPVALCGVDDLVVVIKNGNALVMKKGSSGMMREVVKQIKEKI</sequence>
<keyword evidence="3" id="KW-0548">Nucleotidyltransferase</keyword>
<gene>
    <name evidence="3" type="ORF">IWA51_06325</name>
</gene>
<protein>
    <submittedName>
        <fullName evidence="3">Mannose-1-phosphate guanylyltransferase</fullName>
    </submittedName>
</protein>
<dbReference type="InterPro" id="IPR005835">
    <property type="entry name" value="NTP_transferase_dom"/>
</dbReference>
<evidence type="ECO:0000259" key="1">
    <source>
        <dbReference type="Pfam" id="PF00483"/>
    </source>
</evidence>
<dbReference type="SUPFAM" id="SSF53448">
    <property type="entry name" value="Nucleotide-diphospho-sugar transferases"/>
    <property type="match status" value="1"/>
</dbReference>
<evidence type="ECO:0000313" key="4">
    <source>
        <dbReference type="Proteomes" id="UP000595224"/>
    </source>
</evidence>
<keyword evidence="4" id="KW-1185">Reference proteome</keyword>
<dbReference type="Pfam" id="PF22640">
    <property type="entry name" value="ManC_GMP_beta-helix"/>
    <property type="match status" value="1"/>
</dbReference>
<dbReference type="Pfam" id="PF00483">
    <property type="entry name" value="NTP_transferase"/>
    <property type="match status" value="1"/>
</dbReference>
<organism evidence="3 4">
    <name type="scientific">Treponema peruense</name>
    <dbReference type="NCBI Taxonomy" id="2787628"/>
    <lineage>
        <taxon>Bacteria</taxon>
        <taxon>Pseudomonadati</taxon>
        <taxon>Spirochaetota</taxon>
        <taxon>Spirochaetia</taxon>
        <taxon>Spirochaetales</taxon>
        <taxon>Treponemataceae</taxon>
        <taxon>Treponema</taxon>
    </lineage>
</organism>
<dbReference type="InterPro" id="IPR029044">
    <property type="entry name" value="Nucleotide-diphossugar_trans"/>
</dbReference>
<dbReference type="AlphaFoldDB" id="A0A7T3V496"/>
<accession>A0A7T3V496</accession>
<name>A0A7T3V496_9SPIR</name>
<dbReference type="PANTHER" id="PTHR46390:SF1">
    <property type="entry name" value="MANNOSE-1-PHOSPHATE GUANYLYLTRANSFERASE"/>
    <property type="match status" value="1"/>
</dbReference>
<dbReference type="KEGG" id="tper:IWA51_06325"/>
<proteinExistence type="predicted"/>
<dbReference type="InterPro" id="IPR049577">
    <property type="entry name" value="GMPP_N"/>
</dbReference>
<feature type="domain" description="MannoseP isomerase/GMP-like beta-helix" evidence="2">
    <location>
        <begin position="315"/>
        <end position="367"/>
    </location>
</feature>
<feature type="domain" description="Nucleotidyl transferase" evidence="1">
    <location>
        <begin position="10"/>
        <end position="309"/>
    </location>
</feature>
<dbReference type="InterPro" id="IPR054566">
    <property type="entry name" value="ManC/GMP-like_b-helix"/>
</dbReference>
<dbReference type="GO" id="GO:0009298">
    <property type="term" value="P:GDP-mannose biosynthetic process"/>
    <property type="evidence" value="ECO:0007669"/>
    <property type="project" value="TreeGrafter"/>
</dbReference>
<dbReference type="CDD" id="cd02509">
    <property type="entry name" value="GDP-M1P_Guanylyltransferase"/>
    <property type="match status" value="1"/>
</dbReference>
<dbReference type="RefSeq" id="WP_198441821.1">
    <property type="nucleotide sequence ID" value="NZ_CBCSHE010000003.1"/>
</dbReference>
<evidence type="ECO:0000259" key="2">
    <source>
        <dbReference type="Pfam" id="PF22640"/>
    </source>
</evidence>
<dbReference type="InterPro" id="IPR051161">
    <property type="entry name" value="Mannose-6P_isomerase_type2"/>
</dbReference>
<dbReference type="GO" id="GO:0004475">
    <property type="term" value="F:mannose-1-phosphate guanylyltransferase (GTP) activity"/>
    <property type="evidence" value="ECO:0007669"/>
    <property type="project" value="InterPro"/>
</dbReference>